<dbReference type="AlphaFoldDB" id="A0A0B7BDN6"/>
<dbReference type="EMBL" id="HACG01044228">
    <property type="protein sequence ID" value="CEK91093.1"/>
    <property type="molecule type" value="Transcribed_RNA"/>
</dbReference>
<reference evidence="1" key="1">
    <citation type="submission" date="2014-12" db="EMBL/GenBank/DDBJ databases">
        <title>Insight into the proteome of Arion vulgaris.</title>
        <authorList>
            <person name="Aradska J."/>
            <person name="Bulat T."/>
            <person name="Smidak R."/>
            <person name="Sarate P."/>
            <person name="Gangsoo J."/>
            <person name="Sialana F."/>
            <person name="Bilban M."/>
            <person name="Lubec G."/>
        </authorList>
    </citation>
    <scope>NUCLEOTIDE SEQUENCE</scope>
    <source>
        <tissue evidence="1">Skin</tissue>
    </source>
</reference>
<accession>A0A0B7BDN6</accession>
<evidence type="ECO:0000313" key="1">
    <source>
        <dbReference type="EMBL" id="CEK91093.1"/>
    </source>
</evidence>
<proteinExistence type="predicted"/>
<organism evidence="1">
    <name type="scientific">Arion vulgaris</name>
    <dbReference type="NCBI Taxonomy" id="1028688"/>
    <lineage>
        <taxon>Eukaryota</taxon>
        <taxon>Metazoa</taxon>
        <taxon>Spiralia</taxon>
        <taxon>Lophotrochozoa</taxon>
        <taxon>Mollusca</taxon>
        <taxon>Gastropoda</taxon>
        <taxon>Heterobranchia</taxon>
        <taxon>Euthyneura</taxon>
        <taxon>Panpulmonata</taxon>
        <taxon>Eupulmonata</taxon>
        <taxon>Stylommatophora</taxon>
        <taxon>Helicina</taxon>
        <taxon>Arionoidea</taxon>
        <taxon>Arionidae</taxon>
        <taxon>Arion</taxon>
    </lineage>
</organism>
<name>A0A0B7BDN6_9EUPU</name>
<gene>
    <name evidence="1" type="primary">ORF180967</name>
</gene>
<sequence length="62" mass="7136">MTVTFDHKIYQKQNLSLKTALVEPGPAREANNSTTATYKTCKRRLRYTSKQTELQKLDALAY</sequence>
<protein>
    <submittedName>
        <fullName evidence="1">Uncharacterized protein</fullName>
    </submittedName>
</protein>